<dbReference type="EMBL" id="MJIC01000010">
    <property type="protein sequence ID" value="OFI34949.1"/>
    <property type="molecule type" value="Genomic_DNA"/>
</dbReference>
<dbReference type="Proteomes" id="UP000176037">
    <property type="component" value="Unassembled WGS sequence"/>
</dbReference>
<name>A0A1E8FGB5_9ALTE</name>
<dbReference type="STRING" id="1856405.BFC17_15400"/>
<dbReference type="AlphaFoldDB" id="A0A1E8FGB5"/>
<keyword evidence="2" id="KW-1185">Reference proteome</keyword>
<evidence type="ECO:0000313" key="1">
    <source>
        <dbReference type="EMBL" id="OFI34949.1"/>
    </source>
</evidence>
<evidence type="ECO:0000313" key="2">
    <source>
        <dbReference type="Proteomes" id="UP000176037"/>
    </source>
</evidence>
<reference evidence="1 2" key="1">
    <citation type="submission" date="2016-09" db="EMBL/GenBank/DDBJ databases">
        <title>Alteromonas lipolytica, a new species isolated from sea water.</title>
        <authorList>
            <person name="Wu Y.-H."/>
            <person name="Cheng H."/>
            <person name="Xu X.-W."/>
        </authorList>
    </citation>
    <scope>NUCLEOTIDE SEQUENCE [LARGE SCALE GENOMIC DNA]</scope>
    <source>
        <strain evidence="1 2">JW12</strain>
    </source>
</reference>
<dbReference type="RefSeq" id="WP_070175867.1">
    <property type="nucleotide sequence ID" value="NZ_BMJR01000001.1"/>
</dbReference>
<comment type="caution">
    <text evidence="1">The sequence shown here is derived from an EMBL/GenBank/DDBJ whole genome shotgun (WGS) entry which is preliminary data.</text>
</comment>
<accession>A0A1E8FGB5</accession>
<proteinExistence type="predicted"/>
<sequence length="218" mass="24320">MENSVVSAQPSIIAVVTGDLVGSSKLTTADFQQVMSALEKQLKQFSIRYNSAYDIFRGDSFQVQTQPQLAARLATIIDLTLRSHSPSVMVRQCIGIGTGSASEQSVKTATGEAYLLSGHGLDDIKGRGLRIHCANQNFQTQMALLTRFFDSHLERLTSTQSYVVLTYLLAENKSHEHLARVLDKKRSNVTRILNTSQYHLIADYLDYFALQVKKEFTL</sequence>
<dbReference type="OrthoDB" id="7064118at2"/>
<protein>
    <submittedName>
        <fullName evidence="1">Uncharacterized protein</fullName>
    </submittedName>
</protein>
<gene>
    <name evidence="1" type="ORF">BFC17_15400</name>
</gene>
<organism evidence="1 2">
    <name type="scientific">Alteromonas lipolytica</name>
    <dbReference type="NCBI Taxonomy" id="1856405"/>
    <lineage>
        <taxon>Bacteria</taxon>
        <taxon>Pseudomonadati</taxon>
        <taxon>Pseudomonadota</taxon>
        <taxon>Gammaproteobacteria</taxon>
        <taxon>Alteromonadales</taxon>
        <taxon>Alteromonadaceae</taxon>
        <taxon>Alteromonas/Salinimonas group</taxon>
        <taxon>Alteromonas</taxon>
    </lineage>
</organism>